<reference evidence="1" key="1">
    <citation type="submission" date="2021-05" db="EMBL/GenBank/DDBJ databases">
        <authorList>
            <person name="Pan Q."/>
            <person name="Jouanno E."/>
            <person name="Zahm M."/>
            <person name="Klopp C."/>
            <person name="Cabau C."/>
            <person name="Louis A."/>
            <person name="Berthelot C."/>
            <person name="Parey E."/>
            <person name="Roest Crollius H."/>
            <person name="Montfort J."/>
            <person name="Robinson-Rechavi M."/>
            <person name="Bouchez O."/>
            <person name="Lampietro C."/>
            <person name="Lopez Roques C."/>
            <person name="Donnadieu C."/>
            <person name="Postlethwait J."/>
            <person name="Bobe J."/>
            <person name="Dillon D."/>
            <person name="Chandos A."/>
            <person name="von Hippel F."/>
            <person name="Guiguen Y."/>
        </authorList>
    </citation>
    <scope>NUCLEOTIDE SEQUENCE</scope>
    <source>
        <strain evidence="1">YG-Jan2019</strain>
    </source>
</reference>
<sequence>MFLACSLTTILLGYVFGVPVPFNSMQNHTRQYAGDTLQFNNTLDNATESSEFNNSAIIGPILLWWCPLSVCALNNLGHSMQSGDEKAGKATTDPHGIGKR</sequence>
<proteinExistence type="predicted"/>
<comment type="caution">
    <text evidence="1">The sequence shown here is derived from an EMBL/GenBank/DDBJ whole genome shotgun (WGS) entry which is preliminary data.</text>
</comment>
<keyword evidence="2" id="KW-1185">Reference proteome</keyword>
<organism evidence="1 2">
    <name type="scientific">Dallia pectoralis</name>
    <name type="common">Alaska blackfish</name>
    <dbReference type="NCBI Taxonomy" id="75939"/>
    <lineage>
        <taxon>Eukaryota</taxon>
        <taxon>Metazoa</taxon>
        <taxon>Chordata</taxon>
        <taxon>Craniata</taxon>
        <taxon>Vertebrata</taxon>
        <taxon>Euteleostomi</taxon>
        <taxon>Actinopterygii</taxon>
        <taxon>Neopterygii</taxon>
        <taxon>Teleostei</taxon>
        <taxon>Protacanthopterygii</taxon>
        <taxon>Esociformes</taxon>
        <taxon>Umbridae</taxon>
        <taxon>Dallia</taxon>
    </lineage>
</organism>
<accession>A0ACC2GS33</accession>
<dbReference type="EMBL" id="CM055736">
    <property type="protein sequence ID" value="KAJ8006476.1"/>
    <property type="molecule type" value="Genomic_DNA"/>
</dbReference>
<protein>
    <submittedName>
        <fullName evidence="1">Uncharacterized protein</fullName>
    </submittedName>
</protein>
<name>A0ACC2GS33_DALPE</name>
<evidence type="ECO:0000313" key="1">
    <source>
        <dbReference type="EMBL" id="KAJ8006476.1"/>
    </source>
</evidence>
<evidence type="ECO:0000313" key="2">
    <source>
        <dbReference type="Proteomes" id="UP001157502"/>
    </source>
</evidence>
<gene>
    <name evidence="1" type="ORF">DPEC_G00107650</name>
</gene>
<dbReference type="Proteomes" id="UP001157502">
    <property type="component" value="Chromosome 9"/>
</dbReference>